<reference evidence="2" key="1">
    <citation type="journal article" date="2015" name="Nature">
        <title>Complex archaea that bridge the gap between prokaryotes and eukaryotes.</title>
        <authorList>
            <person name="Spang A."/>
            <person name="Saw J.H."/>
            <person name="Jorgensen S.L."/>
            <person name="Zaremba-Niedzwiedzka K."/>
            <person name="Martijn J."/>
            <person name="Lind A.E."/>
            <person name="van Eijk R."/>
            <person name="Schleper C."/>
            <person name="Guy L."/>
            <person name="Ettema T.J."/>
        </authorList>
    </citation>
    <scope>NUCLEOTIDE SEQUENCE</scope>
</reference>
<dbReference type="SUPFAM" id="SSF88659">
    <property type="entry name" value="Sigma3 and sigma4 domains of RNA polymerase sigma factors"/>
    <property type="match status" value="1"/>
</dbReference>
<dbReference type="InterPro" id="IPR036388">
    <property type="entry name" value="WH-like_DNA-bd_sf"/>
</dbReference>
<feature type="domain" description="RNA polymerase sigma-70 region 4" evidence="1">
    <location>
        <begin position="69"/>
        <end position="106"/>
    </location>
</feature>
<evidence type="ECO:0000259" key="1">
    <source>
        <dbReference type="Pfam" id="PF04545"/>
    </source>
</evidence>
<dbReference type="GO" id="GO:0006352">
    <property type="term" value="P:DNA-templated transcription initiation"/>
    <property type="evidence" value="ECO:0007669"/>
    <property type="project" value="InterPro"/>
</dbReference>
<proteinExistence type="predicted"/>
<dbReference type="Pfam" id="PF04545">
    <property type="entry name" value="Sigma70_r4"/>
    <property type="match status" value="1"/>
</dbReference>
<gene>
    <name evidence="2" type="ORF">LCGC14_0758910</name>
</gene>
<dbReference type="CDD" id="cd06171">
    <property type="entry name" value="Sigma70_r4"/>
    <property type="match status" value="1"/>
</dbReference>
<protein>
    <recommendedName>
        <fullName evidence="1">RNA polymerase sigma-70 region 4 domain-containing protein</fullName>
    </recommendedName>
</protein>
<organism evidence="2">
    <name type="scientific">marine sediment metagenome</name>
    <dbReference type="NCBI Taxonomy" id="412755"/>
    <lineage>
        <taxon>unclassified sequences</taxon>
        <taxon>metagenomes</taxon>
        <taxon>ecological metagenomes</taxon>
    </lineage>
</organism>
<sequence length="154" mass="17744">MPKNFTCSSSGDPDIINNYVEISIDPSLLNNFANEDSMESFLNSHACSEEFQVLKNELLYEVMDIIENCLTDKQREVMKMTYLEGKTQNEISTELGKHQTTIHKILQGNIDYNNQKKRYGGALKKIRKLCATNENIQNILIKMKEEHTTHDEVI</sequence>
<dbReference type="InterPro" id="IPR013324">
    <property type="entry name" value="RNA_pol_sigma_r3/r4-like"/>
</dbReference>
<dbReference type="InterPro" id="IPR007630">
    <property type="entry name" value="RNA_pol_sigma70_r4"/>
</dbReference>
<dbReference type="Gene3D" id="1.10.10.10">
    <property type="entry name" value="Winged helix-like DNA-binding domain superfamily/Winged helix DNA-binding domain"/>
    <property type="match status" value="1"/>
</dbReference>
<accession>A0A0F9QLN2</accession>
<name>A0A0F9QLN2_9ZZZZ</name>
<evidence type="ECO:0000313" key="2">
    <source>
        <dbReference type="EMBL" id="KKN37882.1"/>
    </source>
</evidence>
<comment type="caution">
    <text evidence="2">The sequence shown here is derived from an EMBL/GenBank/DDBJ whole genome shotgun (WGS) entry which is preliminary data.</text>
</comment>
<dbReference type="AlphaFoldDB" id="A0A0F9QLN2"/>
<dbReference type="GO" id="GO:0003700">
    <property type="term" value="F:DNA-binding transcription factor activity"/>
    <property type="evidence" value="ECO:0007669"/>
    <property type="project" value="InterPro"/>
</dbReference>
<dbReference type="EMBL" id="LAZR01001864">
    <property type="protein sequence ID" value="KKN37882.1"/>
    <property type="molecule type" value="Genomic_DNA"/>
</dbReference>